<dbReference type="EC" id="2.7.4.28" evidence="5"/>
<dbReference type="GO" id="GO:0005524">
    <property type="term" value="F:ATP binding"/>
    <property type="evidence" value="ECO:0007669"/>
    <property type="project" value="InterPro"/>
</dbReference>
<dbReference type="Pfam" id="PF03618">
    <property type="entry name" value="Kinase-PPPase"/>
    <property type="match status" value="1"/>
</dbReference>
<name>A0A399EM25_9DEIN</name>
<organism evidence="6 7">
    <name type="scientific">Calidithermus terrae</name>
    <dbReference type="NCBI Taxonomy" id="1408545"/>
    <lineage>
        <taxon>Bacteria</taxon>
        <taxon>Thermotogati</taxon>
        <taxon>Deinococcota</taxon>
        <taxon>Deinococci</taxon>
        <taxon>Thermales</taxon>
        <taxon>Thermaceae</taxon>
        <taxon>Calidithermus</taxon>
    </lineage>
</organism>
<comment type="catalytic activity">
    <reaction evidence="5">
        <text>[pyruvate, water dikinase]-phosphate + phosphate + H(+) = [pyruvate, water dikinase] + diphosphate</text>
        <dbReference type="Rhea" id="RHEA:48580"/>
        <dbReference type="Rhea" id="RHEA-COMP:11425"/>
        <dbReference type="Rhea" id="RHEA-COMP:11426"/>
        <dbReference type="ChEBI" id="CHEBI:15378"/>
        <dbReference type="ChEBI" id="CHEBI:33019"/>
        <dbReference type="ChEBI" id="CHEBI:43176"/>
        <dbReference type="ChEBI" id="CHEBI:43474"/>
        <dbReference type="ChEBI" id="CHEBI:68546"/>
        <dbReference type="EC" id="2.7.4.28"/>
    </reaction>
</comment>
<evidence type="ECO:0000256" key="2">
    <source>
        <dbReference type="ARBA" id="ARBA00022679"/>
    </source>
</evidence>
<keyword evidence="3 5" id="KW-0547">Nucleotide-binding</keyword>
<dbReference type="GO" id="GO:0016776">
    <property type="term" value="F:phosphotransferase activity, phosphate group as acceptor"/>
    <property type="evidence" value="ECO:0007669"/>
    <property type="project" value="UniProtKB-UniRule"/>
</dbReference>
<keyword evidence="2 5" id="KW-0808">Transferase</keyword>
<sequence length="275" mass="30705">MEPRSRAVFIVSDHTGLTAEAVARSLLAHFEGVRFEYLTRPFTDTEAEVQAVVEEITARYRGGGERPILFSTLTNPGLLARLETAPALFFDLFTPYLSVLEAELGQPTTPRVGRYHSIGDVSAYFTRIDAVDFALTTDDGVGEKHYQLADVILIGVSRAGKTPTCLFLGLQYGVRASNYPLAEDDFERQELPEPLKPHRGKIFGLTIDPARLHQIRTQRRPGSSYAALERCEYEVRRAEQLFRANGIRFFDTTAASIEEIATTIVQTAHLTRRIG</sequence>
<dbReference type="GO" id="GO:0004674">
    <property type="term" value="F:protein serine/threonine kinase activity"/>
    <property type="evidence" value="ECO:0007669"/>
    <property type="project" value="UniProtKB-UniRule"/>
</dbReference>
<evidence type="ECO:0000313" key="7">
    <source>
        <dbReference type="Proteomes" id="UP000265715"/>
    </source>
</evidence>
<comment type="catalytic activity">
    <reaction evidence="5">
        <text>[pyruvate, water dikinase] + ADP = [pyruvate, water dikinase]-phosphate + AMP + H(+)</text>
        <dbReference type="Rhea" id="RHEA:46020"/>
        <dbReference type="Rhea" id="RHEA-COMP:11425"/>
        <dbReference type="Rhea" id="RHEA-COMP:11426"/>
        <dbReference type="ChEBI" id="CHEBI:15378"/>
        <dbReference type="ChEBI" id="CHEBI:43176"/>
        <dbReference type="ChEBI" id="CHEBI:68546"/>
        <dbReference type="ChEBI" id="CHEBI:456215"/>
        <dbReference type="ChEBI" id="CHEBI:456216"/>
        <dbReference type="EC" id="2.7.11.33"/>
    </reaction>
</comment>
<keyword evidence="4 5" id="KW-0418">Kinase</keyword>
<dbReference type="EMBL" id="QXDL01000055">
    <property type="protein sequence ID" value="RIH85677.1"/>
    <property type="molecule type" value="Genomic_DNA"/>
</dbReference>
<evidence type="ECO:0000256" key="5">
    <source>
        <dbReference type="HAMAP-Rule" id="MF_01062"/>
    </source>
</evidence>
<dbReference type="RefSeq" id="WP_119314762.1">
    <property type="nucleotide sequence ID" value="NZ_QXDL01000055.1"/>
</dbReference>
<dbReference type="HAMAP" id="MF_01062">
    <property type="entry name" value="PSRP"/>
    <property type="match status" value="1"/>
</dbReference>
<accession>A0A399EM25</accession>
<feature type="binding site" evidence="5">
    <location>
        <begin position="155"/>
        <end position="162"/>
    </location>
    <ligand>
        <name>ADP</name>
        <dbReference type="ChEBI" id="CHEBI:456216"/>
    </ligand>
</feature>
<gene>
    <name evidence="6" type="primary">ppsR</name>
    <name evidence="6" type="ORF">Mterra_01632</name>
</gene>
<proteinExistence type="inferred from homology"/>
<dbReference type="PANTHER" id="PTHR31756:SF3">
    <property type="entry name" value="PYRUVATE, PHOSPHATE DIKINASE REGULATORY PROTEIN 1, CHLOROPLASTIC"/>
    <property type="match status" value="1"/>
</dbReference>
<dbReference type="InterPro" id="IPR026530">
    <property type="entry name" value="PSRP"/>
</dbReference>
<dbReference type="Proteomes" id="UP000265715">
    <property type="component" value="Unassembled WGS sequence"/>
</dbReference>
<comment type="similarity">
    <text evidence="5">Belongs to the pyruvate, phosphate/water dikinase regulatory protein family. PSRP subfamily.</text>
</comment>
<dbReference type="OrthoDB" id="9782201at2"/>
<dbReference type="AlphaFoldDB" id="A0A399EM25"/>
<evidence type="ECO:0000256" key="4">
    <source>
        <dbReference type="ARBA" id="ARBA00022777"/>
    </source>
</evidence>
<dbReference type="GO" id="GO:0043531">
    <property type="term" value="F:ADP binding"/>
    <property type="evidence" value="ECO:0007669"/>
    <property type="project" value="UniProtKB-UniRule"/>
</dbReference>
<dbReference type="InterPro" id="IPR005177">
    <property type="entry name" value="Kinase-pyrophosphorylase"/>
</dbReference>
<dbReference type="NCBIfam" id="NF003742">
    <property type="entry name" value="PRK05339.1"/>
    <property type="match status" value="1"/>
</dbReference>
<evidence type="ECO:0000256" key="1">
    <source>
        <dbReference type="ARBA" id="ARBA00022527"/>
    </source>
</evidence>
<dbReference type="PANTHER" id="PTHR31756">
    <property type="entry name" value="PYRUVATE, PHOSPHATE DIKINASE REGULATORY PROTEIN 1, CHLOROPLASTIC"/>
    <property type="match status" value="1"/>
</dbReference>
<evidence type="ECO:0000256" key="3">
    <source>
        <dbReference type="ARBA" id="ARBA00022741"/>
    </source>
</evidence>
<dbReference type="EC" id="2.7.11.33" evidence="5"/>
<keyword evidence="7" id="KW-1185">Reference proteome</keyword>
<keyword evidence="6" id="KW-0670">Pyruvate</keyword>
<comment type="caution">
    <text evidence="6">The sequence shown here is derived from an EMBL/GenBank/DDBJ whole genome shotgun (WGS) entry which is preliminary data.</text>
</comment>
<protein>
    <recommendedName>
        <fullName evidence="5">Putative phosphoenolpyruvate synthase regulatory protein</fullName>
        <shortName evidence="5">PEP synthase regulatory protein</shortName>
        <shortName evidence="5">PSRP</shortName>
        <ecNumber evidence="5">2.7.11.33</ecNumber>
        <ecNumber evidence="5">2.7.4.28</ecNumber>
    </recommendedName>
    <alternativeName>
        <fullName evidence="5">Pyruvate, water dikinase regulatory protein</fullName>
    </alternativeName>
</protein>
<reference evidence="6 7" key="1">
    <citation type="submission" date="2018-08" db="EMBL/GenBank/DDBJ databases">
        <title>Meiothermus terrae DSM 26712 genome sequencing project.</title>
        <authorList>
            <person name="Da Costa M.S."/>
            <person name="Albuquerque L."/>
            <person name="Raposo P."/>
            <person name="Froufe H.J.C."/>
            <person name="Barroso C.S."/>
            <person name="Egas C."/>
        </authorList>
    </citation>
    <scope>NUCLEOTIDE SEQUENCE [LARGE SCALE GENOMIC DNA]</scope>
    <source>
        <strain evidence="6 7">DSM 26712</strain>
    </source>
</reference>
<evidence type="ECO:0000313" key="6">
    <source>
        <dbReference type="EMBL" id="RIH85677.1"/>
    </source>
</evidence>
<keyword evidence="1 5" id="KW-0723">Serine/threonine-protein kinase</keyword>
<comment type="function">
    <text evidence="5">Bifunctional serine/threonine kinase and phosphorylase involved in the regulation of the phosphoenolpyruvate synthase (PEPS) by catalyzing its phosphorylation/dephosphorylation.</text>
</comment>